<dbReference type="InterPro" id="IPR018313">
    <property type="entry name" value="SBP_3_CS"/>
</dbReference>
<evidence type="ECO:0000259" key="7">
    <source>
        <dbReference type="SMART" id="SM00062"/>
    </source>
</evidence>
<dbReference type="Gene3D" id="3.40.190.10">
    <property type="entry name" value="Periplasmic binding protein-like II"/>
    <property type="match status" value="2"/>
</dbReference>
<dbReference type="PROSITE" id="PS51257">
    <property type="entry name" value="PROKAR_LIPOPROTEIN"/>
    <property type="match status" value="1"/>
</dbReference>
<dbReference type="SUPFAM" id="SSF53850">
    <property type="entry name" value="Periplasmic binding protein-like II"/>
    <property type="match status" value="1"/>
</dbReference>
<dbReference type="RefSeq" id="WP_344651797.1">
    <property type="nucleotide sequence ID" value="NZ_BAAAGX010000021.1"/>
</dbReference>
<dbReference type="SMART" id="SM00062">
    <property type="entry name" value="PBPb"/>
    <property type="match status" value="1"/>
</dbReference>
<feature type="signal peptide" evidence="6">
    <location>
        <begin position="1"/>
        <end position="20"/>
    </location>
</feature>
<gene>
    <name evidence="8" type="ORF">GCM10009539_54810</name>
</gene>
<organism evidence="8 9">
    <name type="scientific">Cryptosporangium japonicum</name>
    <dbReference type="NCBI Taxonomy" id="80872"/>
    <lineage>
        <taxon>Bacteria</taxon>
        <taxon>Bacillati</taxon>
        <taxon>Actinomycetota</taxon>
        <taxon>Actinomycetes</taxon>
        <taxon>Cryptosporangiales</taxon>
        <taxon>Cryptosporangiaceae</taxon>
        <taxon>Cryptosporangium</taxon>
    </lineage>
</organism>
<evidence type="ECO:0000313" key="9">
    <source>
        <dbReference type="Proteomes" id="UP001500967"/>
    </source>
</evidence>
<evidence type="ECO:0000313" key="8">
    <source>
        <dbReference type="EMBL" id="GAA0262084.1"/>
    </source>
</evidence>
<evidence type="ECO:0000256" key="1">
    <source>
        <dbReference type="ARBA" id="ARBA00004196"/>
    </source>
</evidence>
<accession>A0ABP3EJD0</accession>
<dbReference type="PANTHER" id="PTHR35936">
    <property type="entry name" value="MEMBRANE-BOUND LYTIC MUREIN TRANSGLYCOSYLASE F"/>
    <property type="match status" value="1"/>
</dbReference>
<evidence type="ECO:0000256" key="5">
    <source>
        <dbReference type="SAM" id="MobiDB-lite"/>
    </source>
</evidence>
<feature type="chain" id="PRO_5047279650" evidence="6">
    <location>
        <begin position="21"/>
        <end position="312"/>
    </location>
</feature>
<sequence>MRTTLRVFSLLLLVVVTAVAACHGRTGEPDRATVQQKLDEAGLLADNRPNQLRIGVYDWQPLLGFLDGRGNHAGFDVDIAKYVAANLGYEGKIRWVPLVNVADRIVALQQDRVDLVFASLSITDARRNEILLAGPYLVVDQAVMVRSDLAEQIRTVQDLENPRYRMCTSAGTTSERLLEQRGIRFRSEGSDQLCFEKMRNGEYDAISTDRSVLVGLAEEHRTEYTIIDVELQIEGGGTAVERIGVGVQKSNGALRELVDYYLDKSYRADRKGEVTAWDQAYRRYLSGLGPLTQPKPDDPPDLIDSDAKYPTR</sequence>
<comment type="subcellular location">
    <subcellularLocation>
        <location evidence="1">Cell envelope</location>
    </subcellularLocation>
</comment>
<dbReference type="EMBL" id="BAAAGX010000021">
    <property type="protein sequence ID" value="GAA0262084.1"/>
    <property type="molecule type" value="Genomic_DNA"/>
</dbReference>
<dbReference type="PROSITE" id="PS01039">
    <property type="entry name" value="SBP_BACTERIAL_3"/>
    <property type="match status" value="1"/>
</dbReference>
<protein>
    <submittedName>
        <fullName evidence="8">Glutamate ABC transporter substrate-binding protein</fullName>
    </submittedName>
</protein>
<dbReference type="PANTHER" id="PTHR35936:SF17">
    <property type="entry name" value="ARGININE-BINDING EXTRACELLULAR PROTEIN ARTP"/>
    <property type="match status" value="1"/>
</dbReference>
<feature type="domain" description="Solute-binding protein family 3/N-terminal" evidence="7">
    <location>
        <begin position="51"/>
        <end position="288"/>
    </location>
</feature>
<reference evidence="9" key="1">
    <citation type="journal article" date="2019" name="Int. J. Syst. Evol. Microbiol.">
        <title>The Global Catalogue of Microorganisms (GCM) 10K type strain sequencing project: providing services to taxonomists for standard genome sequencing and annotation.</title>
        <authorList>
            <consortium name="The Broad Institute Genomics Platform"/>
            <consortium name="The Broad Institute Genome Sequencing Center for Infectious Disease"/>
            <person name="Wu L."/>
            <person name="Ma J."/>
        </authorList>
    </citation>
    <scope>NUCLEOTIDE SEQUENCE [LARGE SCALE GENOMIC DNA]</scope>
    <source>
        <strain evidence="9">JCM 10425</strain>
    </source>
</reference>
<name>A0ABP3EJD0_9ACTN</name>
<comment type="caution">
    <text evidence="8">The sequence shown here is derived from an EMBL/GenBank/DDBJ whole genome shotgun (WGS) entry which is preliminary data.</text>
</comment>
<dbReference type="Proteomes" id="UP001500967">
    <property type="component" value="Unassembled WGS sequence"/>
</dbReference>
<keyword evidence="9" id="KW-1185">Reference proteome</keyword>
<evidence type="ECO:0000256" key="3">
    <source>
        <dbReference type="ARBA" id="ARBA00022729"/>
    </source>
</evidence>
<dbReference type="InterPro" id="IPR001638">
    <property type="entry name" value="Solute-binding_3/MltF_N"/>
</dbReference>
<evidence type="ECO:0000256" key="2">
    <source>
        <dbReference type="ARBA" id="ARBA00010333"/>
    </source>
</evidence>
<evidence type="ECO:0000256" key="4">
    <source>
        <dbReference type="RuleBase" id="RU003744"/>
    </source>
</evidence>
<proteinExistence type="inferred from homology"/>
<dbReference type="Pfam" id="PF00497">
    <property type="entry name" value="SBP_bac_3"/>
    <property type="match status" value="1"/>
</dbReference>
<evidence type="ECO:0000256" key="6">
    <source>
        <dbReference type="SAM" id="SignalP"/>
    </source>
</evidence>
<feature type="region of interest" description="Disordered" evidence="5">
    <location>
        <begin position="288"/>
        <end position="312"/>
    </location>
</feature>
<comment type="similarity">
    <text evidence="2 4">Belongs to the bacterial solute-binding protein 3 family.</text>
</comment>
<keyword evidence="3 6" id="KW-0732">Signal</keyword>